<evidence type="ECO:0000313" key="3">
    <source>
        <dbReference type="EMBL" id="GLI34241.1"/>
    </source>
</evidence>
<keyword evidence="2" id="KW-1133">Transmembrane helix</keyword>
<dbReference type="EMBL" id="BSDR01000001">
    <property type="protein sequence ID" value="GLI34241.1"/>
    <property type="molecule type" value="Genomic_DNA"/>
</dbReference>
<accession>A0A9W6D663</accession>
<comment type="caution">
    <text evidence="3">The sequence shown here is derived from an EMBL/GenBank/DDBJ whole genome shotgun (WGS) entry which is preliminary data.</text>
</comment>
<protein>
    <submittedName>
        <fullName evidence="3">Uncharacterized protein</fullName>
    </submittedName>
</protein>
<proteinExistence type="predicted"/>
<keyword evidence="4" id="KW-1185">Reference proteome</keyword>
<feature type="region of interest" description="Disordered" evidence="1">
    <location>
        <begin position="37"/>
        <end position="60"/>
    </location>
</feature>
<dbReference type="AlphaFoldDB" id="A0A9W6D663"/>
<gene>
    <name evidence="3" type="ORF">DAMNIGENAA_16740</name>
</gene>
<keyword evidence="2" id="KW-0472">Membrane</keyword>
<evidence type="ECO:0000313" key="4">
    <source>
        <dbReference type="Proteomes" id="UP001144372"/>
    </source>
</evidence>
<organism evidence="3 4">
    <name type="scientific">Desulforhabdus amnigena</name>
    <dbReference type="NCBI Taxonomy" id="40218"/>
    <lineage>
        <taxon>Bacteria</taxon>
        <taxon>Pseudomonadati</taxon>
        <taxon>Thermodesulfobacteriota</taxon>
        <taxon>Syntrophobacteria</taxon>
        <taxon>Syntrophobacterales</taxon>
        <taxon>Syntrophobacteraceae</taxon>
        <taxon>Desulforhabdus</taxon>
    </lineage>
</organism>
<feature type="compositionally biased region" description="Low complexity" evidence="1">
    <location>
        <begin position="45"/>
        <end position="60"/>
    </location>
</feature>
<sequence>MKNQKFLYGWAGMALFLSLTFILPGCANIWGGGGSAPPNPVSQQSSTTFGPGAPSSSTPSTAPHPMFYDFPDIPIPHELTLLPDESYVFQSGQFKAGLITLKGRVDLGSLINFFQMAMPREGWQAKGGFRYRRSVLIFDKSDKTCVINIYEKLYYSYVEIYVAPANSQV</sequence>
<evidence type="ECO:0000256" key="1">
    <source>
        <dbReference type="SAM" id="MobiDB-lite"/>
    </source>
</evidence>
<feature type="transmembrane region" description="Helical" evidence="2">
    <location>
        <begin position="7"/>
        <end position="30"/>
    </location>
</feature>
<dbReference type="RefSeq" id="WP_281793499.1">
    <property type="nucleotide sequence ID" value="NZ_BSDR01000001.1"/>
</dbReference>
<name>A0A9W6D663_9BACT</name>
<reference evidence="3" key="1">
    <citation type="submission" date="2022-12" db="EMBL/GenBank/DDBJ databases">
        <title>Reference genome sequencing for broad-spectrum identification of bacterial and archaeal isolates by mass spectrometry.</title>
        <authorList>
            <person name="Sekiguchi Y."/>
            <person name="Tourlousse D.M."/>
        </authorList>
    </citation>
    <scope>NUCLEOTIDE SEQUENCE</scope>
    <source>
        <strain evidence="3">ASRB1</strain>
    </source>
</reference>
<evidence type="ECO:0000256" key="2">
    <source>
        <dbReference type="SAM" id="Phobius"/>
    </source>
</evidence>
<dbReference type="Proteomes" id="UP001144372">
    <property type="component" value="Unassembled WGS sequence"/>
</dbReference>
<keyword evidence="2" id="KW-0812">Transmembrane</keyword>